<dbReference type="GO" id="GO:0071978">
    <property type="term" value="P:bacterial-type flagellum-dependent swarming motility"/>
    <property type="evidence" value="ECO:0007669"/>
    <property type="project" value="TreeGrafter"/>
</dbReference>
<dbReference type="AlphaFoldDB" id="A0A255I2D8"/>
<feature type="domain" description="Flagellar basal body rod protein N-terminal" evidence="7">
    <location>
        <begin position="18"/>
        <end position="40"/>
    </location>
</feature>
<dbReference type="Proteomes" id="UP000247523">
    <property type="component" value="Unassembled WGS sequence"/>
</dbReference>
<evidence type="ECO:0000313" key="10">
    <source>
        <dbReference type="Proteomes" id="UP000216411"/>
    </source>
</evidence>
<dbReference type="EMBL" id="QICS01000002">
    <property type="protein sequence ID" value="PXV93498.1"/>
    <property type="molecule type" value="Genomic_DNA"/>
</dbReference>
<evidence type="ECO:0000256" key="4">
    <source>
        <dbReference type="ARBA" id="ARBA00023143"/>
    </source>
</evidence>
<evidence type="ECO:0000256" key="5">
    <source>
        <dbReference type="ARBA" id="ARBA00024934"/>
    </source>
</evidence>
<dbReference type="PANTHER" id="PTHR30435">
    <property type="entry name" value="FLAGELLAR PROTEIN"/>
    <property type="match status" value="1"/>
</dbReference>
<dbReference type="EMBL" id="NOKA02000003">
    <property type="protein sequence ID" value="RDY32462.1"/>
    <property type="molecule type" value="Genomic_DNA"/>
</dbReference>
<evidence type="ECO:0000259" key="7">
    <source>
        <dbReference type="Pfam" id="PF00460"/>
    </source>
</evidence>
<evidence type="ECO:0000256" key="3">
    <source>
        <dbReference type="ARBA" id="ARBA00014376"/>
    </source>
</evidence>
<reference evidence="9 10" key="1">
    <citation type="journal article" date="2017" name="Genome Announc.">
        <title>Draft Genome Sequence of a Sporulating and Motile Strain of Lachnotalea glycerini Isolated from Water in Quebec City, Canada.</title>
        <authorList>
            <person name="Maheux A.F."/>
            <person name="Boudreau D.K."/>
            <person name="Berube E."/>
            <person name="Boissinot M."/>
            <person name="Raymond F."/>
            <person name="Brodeur S."/>
            <person name="Corbeil J."/>
            <person name="Isabel S."/>
            <person name="Omar R.F."/>
            <person name="Bergeron M.G."/>
        </authorList>
    </citation>
    <scope>NUCLEOTIDE SEQUENCE [LARGE SCALE GENOMIC DNA]</scope>
    <source>
        <strain evidence="9 10">CCRI-19302</strain>
    </source>
</reference>
<keyword evidence="10" id="KW-1185">Reference proteome</keyword>
<dbReference type="PIRSF" id="PIRSF002889">
    <property type="entry name" value="Rod_FlgB"/>
    <property type="match status" value="1"/>
</dbReference>
<accession>A0A255I2D8</accession>
<dbReference type="GO" id="GO:0030694">
    <property type="term" value="C:bacterial-type flagellum basal body, rod"/>
    <property type="evidence" value="ECO:0007669"/>
    <property type="project" value="InterPro"/>
</dbReference>
<evidence type="ECO:0000313" key="11">
    <source>
        <dbReference type="Proteomes" id="UP000247523"/>
    </source>
</evidence>
<comment type="function">
    <text evidence="5 6">Structural component of flagellum, the bacterial motility apparatus. Part of the rod structure of flagellar basal body.</text>
</comment>
<dbReference type="OrthoDB" id="9792068at2"/>
<dbReference type="InterPro" id="IPR006300">
    <property type="entry name" value="FlgB"/>
</dbReference>
<keyword evidence="9" id="KW-0282">Flagellum</keyword>
<dbReference type="Pfam" id="PF00460">
    <property type="entry name" value="Flg_bb_rod"/>
    <property type="match status" value="1"/>
</dbReference>
<proteinExistence type="inferred from homology"/>
<dbReference type="InterPro" id="IPR001444">
    <property type="entry name" value="Flag_bb_rod_N"/>
</dbReference>
<dbReference type="PANTHER" id="PTHR30435:SF12">
    <property type="entry name" value="FLAGELLAR BASAL BODY ROD PROTEIN FLGB"/>
    <property type="match status" value="1"/>
</dbReference>
<evidence type="ECO:0000313" key="8">
    <source>
        <dbReference type="EMBL" id="PXV93498.1"/>
    </source>
</evidence>
<evidence type="ECO:0000256" key="1">
    <source>
        <dbReference type="ARBA" id="ARBA00004117"/>
    </source>
</evidence>
<evidence type="ECO:0000313" key="9">
    <source>
        <dbReference type="EMBL" id="RDY32462.1"/>
    </source>
</evidence>
<dbReference type="Proteomes" id="UP000216411">
    <property type="component" value="Unassembled WGS sequence"/>
</dbReference>
<name>A0A255I2D8_9FIRM</name>
<reference evidence="8 11" key="2">
    <citation type="submission" date="2018-05" db="EMBL/GenBank/DDBJ databases">
        <title>Genomic Encyclopedia of Type Strains, Phase IV (KMG-IV): sequencing the most valuable type-strain genomes for metagenomic binning, comparative biology and taxonomic classification.</title>
        <authorList>
            <person name="Goeker M."/>
        </authorList>
    </citation>
    <scope>NUCLEOTIDE SEQUENCE [LARGE SCALE GENOMIC DNA]</scope>
    <source>
        <strain evidence="8 11">DSM 28816</strain>
    </source>
</reference>
<evidence type="ECO:0000256" key="6">
    <source>
        <dbReference type="PIRNR" id="PIRNR002889"/>
    </source>
</evidence>
<dbReference type="InterPro" id="IPR019776">
    <property type="entry name" value="Flagellar_basal_body_rod_CS"/>
</dbReference>
<organism evidence="9 10">
    <name type="scientific">Lachnotalea glycerini</name>
    <dbReference type="NCBI Taxonomy" id="1763509"/>
    <lineage>
        <taxon>Bacteria</taxon>
        <taxon>Bacillati</taxon>
        <taxon>Bacillota</taxon>
        <taxon>Clostridia</taxon>
        <taxon>Lachnospirales</taxon>
        <taxon>Lachnospiraceae</taxon>
        <taxon>Lachnotalea</taxon>
    </lineage>
</organism>
<comment type="subunit">
    <text evidence="6">The basal body constitutes a major portion of the flagellar organelle and consists of a number of rings mounted on a central rod.</text>
</comment>
<reference evidence="9" key="3">
    <citation type="submission" date="2018-07" db="EMBL/GenBank/DDBJ databases">
        <authorList>
            <person name="Quirk P.G."/>
            <person name="Krulwich T.A."/>
        </authorList>
    </citation>
    <scope>NUCLEOTIDE SEQUENCE</scope>
    <source>
        <strain evidence="9">CCRI-19302</strain>
    </source>
</reference>
<keyword evidence="9" id="KW-0969">Cilium</keyword>
<evidence type="ECO:0000256" key="2">
    <source>
        <dbReference type="ARBA" id="ARBA00009677"/>
    </source>
</evidence>
<dbReference type="NCBIfam" id="TIGR01396">
    <property type="entry name" value="FlgB"/>
    <property type="match status" value="1"/>
</dbReference>
<gene>
    <name evidence="9" type="primary">flgB</name>
    <name evidence="8" type="ORF">C8E03_102266</name>
    <name evidence="9" type="ORF">CG710_003255</name>
</gene>
<dbReference type="RefSeq" id="WP_094379701.1">
    <property type="nucleotide sequence ID" value="NZ_NOKA02000003.1"/>
</dbReference>
<protein>
    <recommendedName>
        <fullName evidence="3 6">Flagellar basal body rod protein FlgB</fullName>
    </recommendedName>
</protein>
<comment type="similarity">
    <text evidence="2 6">Belongs to the flagella basal body rod proteins family.</text>
</comment>
<sequence length="129" mass="14535">MIGSDAFNYVNILDKAADAAWTRNDVISNNLANIDTPNYKRQDVKFEDILERQLRGANSTTLDNKVAGVSTKNLEAQIYTDSPGYSYRVDGNNVDESTENVELAANELKYRMLTDSIDNEFKMLQSVMK</sequence>
<comment type="subcellular location">
    <subcellularLocation>
        <location evidence="1 6">Bacterial flagellum basal body</location>
    </subcellularLocation>
</comment>
<dbReference type="PROSITE" id="PS00588">
    <property type="entry name" value="FLAGELLA_BB_ROD"/>
    <property type="match status" value="1"/>
</dbReference>
<keyword evidence="4 6" id="KW-0975">Bacterial flagellum</keyword>
<keyword evidence="9" id="KW-0966">Cell projection</keyword>
<comment type="caution">
    <text evidence="9">The sequence shown here is derived from an EMBL/GenBank/DDBJ whole genome shotgun (WGS) entry which is preliminary data.</text>
</comment>